<comment type="caution">
    <text evidence="1">The sequence shown here is derived from an EMBL/GenBank/DDBJ whole genome shotgun (WGS) entry which is preliminary data.</text>
</comment>
<evidence type="ECO:0000313" key="1">
    <source>
        <dbReference type="EMBL" id="PSB28452.1"/>
    </source>
</evidence>
<evidence type="ECO:0008006" key="3">
    <source>
        <dbReference type="Google" id="ProtNLM"/>
    </source>
</evidence>
<dbReference type="OrthoDB" id="191189at2"/>
<dbReference type="Proteomes" id="UP000239576">
    <property type="component" value="Unassembled WGS sequence"/>
</dbReference>
<reference evidence="1 2" key="2">
    <citation type="submission" date="2018-03" db="EMBL/GenBank/DDBJ databases">
        <title>The ancient ancestry and fast evolution of plastids.</title>
        <authorList>
            <person name="Moore K.R."/>
            <person name="Magnabosco C."/>
            <person name="Momper L."/>
            <person name="Gold D.A."/>
            <person name="Bosak T."/>
            <person name="Fournier G.P."/>
        </authorList>
    </citation>
    <scope>NUCLEOTIDE SEQUENCE [LARGE SCALE GENOMIC DNA]</scope>
    <source>
        <strain evidence="1 2">ULC18</strain>
    </source>
</reference>
<dbReference type="RefSeq" id="WP_106256780.1">
    <property type="nucleotide sequence ID" value="NZ_CAWNSW010000001.1"/>
</dbReference>
<keyword evidence="2" id="KW-1185">Reference proteome</keyword>
<accession>A0A2T1E6T7</accession>
<gene>
    <name evidence="1" type="ORF">C7B82_13325</name>
</gene>
<dbReference type="CDD" id="cd07822">
    <property type="entry name" value="SRPBCC_4"/>
    <property type="match status" value="1"/>
</dbReference>
<dbReference type="SUPFAM" id="SSF55961">
    <property type="entry name" value="Bet v1-like"/>
    <property type="match status" value="1"/>
</dbReference>
<organism evidence="1 2">
    <name type="scientific">Stenomitos frigidus ULC18</name>
    <dbReference type="NCBI Taxonomy" id="2107698"/>
    <lineage>
        <taxon>Bacteria</taxon>
        <taxon>Bacillati</taxon>
        <taxon>Cyanobacteriota</taxon>
        <taxon>Cyanophyceae</taxon>
        <taxon>Leptolyngbyales</taxon>
        <taxon>Leptolyngbyaceae</taxon>
        <taxon>Stenomitos</taxon>
    </lineage>
</organism>
<dbReference type="PANTHER" id="PTHR36166">
    <property type="entry name" value="CHROMOSOME 9, WHOLE GENOME SHOTGUN SEQUENCE"/>
    <property type="match status" value="1"/>
</dbReference>
<dbReference type="EMBL" id="PVWK01000079">
    <property type="protein sequence ID" value="PSB28452.1"/>
    <property type="molecule type" value="Genomic_DNA"/>
</dbReference>
<sequence>MPSLYAEIEINVSRRRVWQALVRKDQWLYWNTYLYDCDPSQAFKQGKDVDLSLRRLPGEEETAFQPIVTLLQPEVCLKWVSAIPGFVNEHVFQLQETGRDRTKYIHQENFSGLLTRGVFPFIRQDEQQGMRRMAREIKRYVEGE</sequence>
<reference evidence="2" key="1">
    <citation type="submission" date="2018-02" db="EMBL/GenBank/DDBJ databases">
        <authorList>
            <person name="Moore K."/>
            <person name="Momper L."/>
        </authorList>
    </citation>
    <scope>NUCLEOTIDE SEQUENCE [LARGE SCALE GENOMIC DNA]</scope>
    <source>
        <strain evidence="2">ULC18</strain>
    </source>
</reference>
<dbReference type="PANTHER" id="PTHR36166:SF1">
    <property type="entry name" value="SRPBCC DOMAIN-CONTAINING PROTEIN"/>
    <property type="match status" value="1"/>
</dbReference>
<dbReference type="Gene3D" id="3.30.530.20">
    <property type="match status" value="1"/>
</dbReference>
<evidence type="ECO:0000313" key="2">
    <source>
        <dbReference type="Proteomes" id="UP000239576"/>
    </source>
</evidence>
<dbReference type="InterPro" id="IPR023393">
    <property type="entry name" value="START-like_dom_sf"/>
</dbReference>
<proteinExistence type="predicted"/>
<name>A0A2T1E6T7_9CYAN</name>
<protein>
    <recommendedName>
        <fullName evidence="3">SRPBCC domain-containing protein</fullName>
    </recommendedName>
</protein>
<dbReference type="AlphaFoldDB" id="A0A2T1E6T7"/>